<accession>A0A918SZB5</accession>
<evidence type="ECO:0000256" key="9">
    <source>
        <dbReference type="ARBA" id="ARBA00047340"/>
    </source>
</evidence>
<evidence type="ECO:0000256" key="2">
    <source>
        <dbReference type="ARBA" id="ARBA00007110"/>
    </source>
</evidence>
<dbReference type="EMBL" id="BMYD01000002">
    <property type="protein sequence ID" value="GHA80648.1"/>
    <property type="molecule type" value="Genomic_DNA"/>
</dbReference>
<evidence type="ECO:0000256" key="5">
    <source>
        <dbReference type="ARBA" id="ARBA00022573"/>
    </source>
</evidence>
<name>A0A918SZB5_9GAMM</name>
<evidence type="ECO:0000313" key="12">
    <source>
        <dbReference type="Proteomes" id="UP000646426"/>
    </source>
</evidence>
<dbReference type="GO" id="GO:0009236">
    <property type="term" value="P:cobalamin biosynthetic process"/>
    <property type="evidence" value="ECO:0007669"/>
    <property type="project" value="UniProtKB-UniRule"/>
</dbReference>
<feature type="active site" description="Proton acceptor" evidence="10">
    <location>
        <position position="329"/>
    </location>
</feature>
<dbReference type="NCBIfam" id="NF000996">
    <property type="entry name" value="PRK00105.1"/>
    <property type="match status" value="1"/>
</dbReference>
<evidence type="ECO:0000256" key="8">
    <source>
        <dbReference type="ARBA" id="ARBA00030686"/>
    </source>
</evidence>
<evidence type="ECO:0000313" key="11">
    <source>
        <dbReference type="EMBL" id="GHA80648.1"/>
    </source>
</evidence>
<dbReference type="HAMAP" id="MF_00230">
    <property type="entry name" value="CobT"/>
    <property type="match status" value="1"/>
</dbReference>
<dbReference type="AlphaFoldDB" id="A0A918SZB5"/>
<dbReference type="Gene3D" id="3.40.50.10210">
    <property type="match status" value="1"/>
</dbReference>
<dbReference type="CDD" id="cd02439">
    <property type="entry name" value="DMB-PRT_CobT"/>
    <property type="match status" value="1"/>
</dbReference>
<dbReference type="Gene3D" id="1.10.1610.10">
    <property type="match status" value="1"/>
</dbReference>
<dbReference type="InterPro" id="IPR036087">
    <property type="entry name" value="Nict_dMeBzImd_PRibTrfase_sf"/>
</dbReference>
<keyword evidence="12" id="KW-1185">Reference proteome</keyword>
<protein>
    <recommendedName>
        <fullName evidence="4 10">Nicotinate-nucleotide--dimethylbenzimidazole phosphoribosyltransferase</fullName>
        <shortName evidence="10">NN:DBI PRT</shortName>
        <ecNumber evidence="3 10">2.4.2.21</ecNumber>
    </recommendedName>
    <alternativeName>
        <fullName evidence="8 10">N(1)-alpha-phosphoribosyltransferase</fullName>
    </alternativeName>
</protein>
<comment type="caution">
    <text evidence="11">The sequence shown here is derived from an EMBL/GenBank/DDBJ whole genome shotgun (WGS) entry which is preliminary data.</text>
</comment>
<evidence type="ECO:0000256" key="6">
    <source>
        <dbReference type="ARBA" id="ARBA00022676"/>
    </source>
</evidence>
<evidence type="ECO:0000256" key="7">
    <source>
        <dbReference type="ARBA" id="ARBA00022679"/>
    </source>
</evidence>
<dbReference type="InterPro" id="IPR017846">
    <property type="entry name" value="Nict_dMeBzImd_PRibTrfase_bact"/>
</dbReference>
<dbReference type="SUPFAM" id="SSF52733">
    <property type="entry name" value="Nicotinate mononucleotide:5,6-dimethylbenzimidazole phosphoribosyltransferase (CobT)"/>
    <property type="match status" value="1"/>
</dbReference>
<keyword evidence="5 10" id="KW-0169">Cobalamin biosynthesis</keyword>
<keyword evidence="6 10" id="KW-0328">Glycosyltransferase</keyword>
<evidence type="ECO:0000256" key="4">
    <source>
        <dbReference type="ARBA" id="ARBA00015486"/>
    </source>
</evidence>
<dbReference type="GO" id="GO:0008939">
    <property type="term" value="F:nicotinate-nucleotide-dimethylbenzimidazole phosphoribosyltransferase activity"/>
    <property type="evidence" value="ECO:0007669"/>
    <property type="project" value="UniProtKB-UniRule"/>
</dbReference>
<dbReference type="EC" id="2.4.2.21" evidence="3 10"/>
<dbReference type="InterPro" id="IPR023195">
    <property type="entry name" value="Nict_dMeBzImd_PRibTrfase_N"/>
</dbReference>
<organism evidence="11 12">
    <name type="scientific">Cognatilysobacter bugurensis</name>
    <dbReference type="NCBI Taxonomy" id="543356"/>
    <lineage>
        <taxon>Bacteria</taxon>
        <taxon>Pseudomonadati</taxon>
        <taxon>Pseudomonadota</taxon>
        <taxon>Gammaproteobacteria</taxon>
        <taxon>Lysobacterales</taxon>
        <taxon>Lysobacteraceae</taxon>
        <taxon>Cognatilysobacter</taxon>
    </lineage>
</organism>
<proteinExistence type="inferred from homology"/>
<dbReference type="Pfam" id="PF02277">
    <property type="entry name" value="DBI_PRT"/>
    <property type="match status" value="1"/>
</dbReference>
<dbReference type="RefSeq" id="WP_189455630.1">
    <property type="nucleotide sequence ID" value="NZ_BMYD01000002.1"/>
</dbReference>
<dbReference type="PANTHER" id="PTHR43463">
    <property type="entry name" value="NICOTINATE-NUCLEOTIDE--DIMETHYLBENZIMIDAZOLE PHOSPHORIBOSYLTRANSFERASE"/>
    <property type="match status" value="1"/>
</dbReference>
<evidence type="ECO:0000256" key="10">
    <source>
        <dbReference type="HAMAP-Rule" id="MF_00230"/>
    </source>
</evidence>
<dbReference type="FunFam" id="3.40.50.10210:FF:000001">
    <property type="entry name" value="Nicotinate-nucleotide--dimethylbenzimidazole phosphoribosyltransferase"/>
    <property type="match status" value="1"/>
</dbReference>
<evidence type="ECO:0000256" key="3">
    <source>
        <dbReference type="ARBA" id="ARBA00011991"/>
    </source>
</evidence>
<keyword evidence="7 10" id="KW-0808">Transferase</keyword>
<dbReference type="NCBIfam" id="TIGR03160">
    <property type="entry name" value="cobT_DBIPRT"/>
    <property type="match status" value="1"/>
</dbReference>
<comment type="function">
    <text evidence="10">Catalyzes the synthesis of alpha-ribazole-5'-phosphate from nicotinate mononucleotide (NAMN) and 5,6-dimethylbenzimidazole (DMB).</text>
</comment>
<dbReference type="PANTHER" id="PTHR43463:SF1">
    <property type="entry name" value="NICOTINATE-NUCLEOTIDE--DIMETHYLBENZIMIDAZOLE PHOSPHORIBOSYLTRANSFERASE"/>
    <property type="match status" value="1"/>
</dbReference>
<dbReference type="Proteomes" id="UP000646426">
    <property type="component" value="Unassembled WGS sequence"/>
</dbReference>
<comment type="pathway">
    <text evidence="1 10">Nucleoside biosynthesis; alpha-ribazole biosynthesis; alpha-ribazole from 5,6-dimethylbenzimidazole: step 1/2.</text>
</comment>
<evidence type="ECO:0000256" key="1">
    <source>
        <dbReference type="ARBA" id="ARBA00005049"/>
    </source>
</evidence>
<gene>
    <name evidence="10 11" type="primary">cobT</name>
    <name evidence="11" type="ORF">GCM10007067_18180</name>
</gene>
<comment type="similarity">
    <text evidence="2 10">Belongs to the CobT family.</text>
</comment>
<dbReference type="InterPro" id="IPR003200">
    <property type="entry name" value="Nict_dMeBzImd_PRibTrfase"/>
</dbReference>
<sequence>MNTSVAAPPDAPATDARWWSAECPAPDAGWADAALRRQAQLTKPPGSLGELETLAVRLASLQATATPGADRVWISVFAADHGVAAEGVSAFPQAVTGEMVRNFASGGAAVSVLARALGATLEVVNLGTVNDPGEIAGVRRAVIAPSTANFCEQPAMTDAQLQAALAAGARSVQNAVAARAQLFIGGEMGIGNTTSAAALACALLDAPASALAGAGTGLDGAGISHKAQVIERALARHAGNASALRLLACLGGFEIAALTGAYIAAAQSRLPVLVDGFIATAAALAAVRLNPGCRDWMLFAHRSHEQGHGALLQALSARPLLDLGLRLGEGSGAAVAVPLLRSACALHNGMATFAQAGVSTA</sequence>
<comment type="catalytic activity">
    <reaction evidence="9 10">
        <text>5,6-dimethylbenzimidazole + nicotinate beta-D-ribonucleotide = alpha-ribazole 5'-phosphate + nicotinate + H(+)</text>
        <dbReference type="Rhea" id="RHEA:11196"/>
        <dbReference type="ChEBI" id="CHEBI:15378"/>
        <dbReference type="ChEBI" id="CHEBI:15890"/>
        <dbReference type="ChEBI" id="CHEBI:32544"/>
        <dbReference type="ChEBI" id="CHEBI:57502"/>
        <dbReference type="ChEBI" id="CHEBI:57918"/>
        <dbReference type="EC" id="2.4.2.21"/>
    </reaction>
</comment>
<reference evidence="11" key="1">
    <citation type="journal article" date="2014" name="Int. J. Syst. Evol. Microbiol.">
        <title>Complete genome sequence of Corynebacterium casei LMG S-19264T (=DSM 44701T), isolated from a smear-ripened cheese.</title>
        <authorList>
            <consortium name="US DOE Joint Genome Institute (JGI-PGF)"/>
            <person name="Walter F."/>
            <person name="Albersmeier A."/>
            <person name="Kalinowski J."/>
            <person name="Ruckert C."/>
        </authorList>
    </citation>
    <scope>NUCLEOTIDE SEQUENCE</scope>
    <source>
        <strain evidence="11">KCTC 23077</strain>
    </source>
</reference>
<reference evidence="11" key="2">
    <citation type="submission" date="2020-09" db="EMBL/GenBank/DDBJ databases">
        <authorList>
            <person name="Sun Q."/>
            <person name="Kim S."/>
        </authorList>
    </citation>
    <scope>NUCLEOTIDE SEQUENCE</scope>
    <source>
        <strain evidence="11">KCTC 23077</strain>
    </source>
</reference>